<accession>A0ABQ3B7W6</accession>
<proteinExistence type="predicted"/>
<dbReference type="RefSeq" id="WP_189420217.1">
    <property type="nucleotide sequence ID" value="NZ_BMYZ01000003.1"/>
</dbReference>
<evidence type="ECO:0000313" key="2">
    <source>
        <dbReference type="Proteomes" id="UP000619761"/>
    </source>
</evidence>
<dbReference type="Proteomes" id="UP000619761">
    <property type="component" value="Unassembled WGS sequence"/>
</dbReference>
<keyword evidence="2" id="KW-1185">Reference proteome</keyword>
<name>A0ABQ3B7W6_9GAMM</name>
<gene>
    <name evidence="1" type="ORF">GCM10011613_30840</name>
</gene>
<evidence type="ECO:0000313" key="1">
    <source>
        <dbReference type="EMBL" id="GGY83770.1"/>
    </source>
</evidence>
<reference evidence="2" key="1">
    <citation type="journal article" date="2019" name="Int. J. Syst. Evol. Microbiol.">
        <title>The Global Catalogue of Microorganisms (GCM) 10K type strain sequencing project: providing services to taxonomists for standard genome sequencing and annotation.</title>
        <authorList>
            <consortium name="The Broad Institute Genomics Platform"/>
            <consortium name="The Broad Institute Genome Sequencing Center for Infectious Disease"/>
            <person name="Wu L."/>
            <person name="Ma J."/>
        </authorList>
    </citation>
    <scope>NUCLEOTIDE SEQUENCE [LARGE SCALE GENOMIC DNA]</scope>
    <source>
        <strain evidence="2">KCTC 32239</strain>
    </source>
</reference>
<comment type="caution">
    <text evidence="1">The sequence shown here is derived from an EMBL/GenBank/DDBJ whole genome shotgun (WGS) entry which is preliminary data.</text>
</comment>
<organism evidence="1 2">
    <name type="scientific">Cellvibrio zantedeschiae</name>
    <dbReference type="NCBI Taxonomy" id="1237077"/>
    <lineage>
        <taxon>Bacteria</taxon>
        <taxon>Pseudomonadati</taxon>
        <taxon>Pseudomonadota</taxon>
        <taxon>Gammaproteobacteria</taxon>
        <taxon>Cellvibrionales</taxon>
        <taxon>Cellvibrionaceae</taxon>
        <taxon>Cellvibrio</taxon>
    </lineage>
</organism>
<sequence>MIDIEARKKAAEVTRRFIAGQFSNFEFENCFPSSDDPALYAIEDTLWCFYDDFEEHTLKSIPEETKALMMRWLLFLYSNEEYKWPKISSPGVRPIKYNFLGRLLNRHNKQHEFLTSGEIEFWPFINNESFKSAIENPVLLATPMI</sequence>
<dbReference type="EMBL" id="BMYZ01000003">
    <property type="protein sequence ID" value="GGY83770.1"/>
    <property type="molecule type" value="Genomic_DNA"/>
</dbReference>
<protein>
    <submittedName>
        <fullName evidence="1">Uncharacterized protein</fullName>
    </submittedName>
</protein>